<evidence type="ECO:0000313" key="4">
    <source>
        <dbReference type="Proteomes" id="UP001501353"/>
    </source>
</evidence>
<dbReference type="Pfam" id="PF02796">
    <property type="entry name" value="HTH_7"/>
    <property type="match status" value="1"/>
</dbReference>
<dbReference type="InterPro" id="IPR006120">
    <property type="entry name" value="Resolvase_HTH_dom"/>
</dbReference>
<dbReference type="SMART" id="SM00857">
    <property type="entry name" value="Resolvase"/>
    <property type="match status" value="1"/>
</dbReference>
<accession>A0ABP7TVP6</accession>
<evidence type="ECO:0000259" key="2">
    <source>
        <dbReference type="PROSITE" id="PS51736"/>
    </source>
</evidence>
<name>A0ABP7TVP6_9BURK</name>
<dbReference type="EMBL" id="BAAAZE010000014">
    <property type="protein sequence ID" value="GAA4032002.1"/>
    <property type="molecule type" value="Genomic_DNA"/>
</dbReference>
<dbReference type="PANTHER" id="PTHR30461:SF26">
    <property type="entry name" value="RESOLVASE HOMOLOG YNEB"/>
    <property type="match status" value="1"/>
</dbReference>
<comment type="caution">
    <text evidence="3">The sequence shown here is derived from an EMBL/GenBank/DDBJ whole genome shotgun (WGS) entry which is preliminary data.</text>
</comment>
<dbReference type="CDD" id="cd03768">
    <property type="entry name" value="SR_ResInv"/>
    <property type="match status" value="1"/>
</dbReference>
<dbReference type="InterPro" id="IPR018126">
    <property type="entry name" value="SASP_alpha/beta-type_CS"/>
</dbReference>
<feature type="domain" description="Resolvase/invertase-type recombinase catalytic" evidence="2">
    <location>
        <begin position="2"/>
        <end position="138"/>
    </location>
</feature>
<keyword evidence="4" id="KW-1185">Reference proteome</keyword>
<dbReference type="Proteomes" id="UP001501353">
    <property type="component" value="Unassembled WGS sequence"/>
</dbReference>
<dbReference type="RefSeq" id="WP_344765069.1">
    <property type="nucleotide sequence ID" value="NZ_BAAAZE010000014.1"/>
</dbReference>
<evidence type="ECO:0000313" key="3">
    <source>
        <dbReference type="EMBL" id="GAA4032002.1"/>
    </source>
</evidence>
<dbReference type="PROSITE" id="PS51736">
    <property type="entry name" value="RECOMBINASES_3"/>
    <property type="match status" value="1"/>
</dbReference>
<evidence type="ECO:0000256" key="1">
    <source>
        <dbReference type="ARBA" id="ARBA00009913"/>
    </source>
</evidence>
<dbReference type="InterPro" id="IPR006119">
    <property type="entry name" value="Resolv_N"/>
</dbReference>
<dbReference type="PANTHER" id="PTHR30461">
    <property type="entry name" value="DNA-INVERTASE FROM LAMBDOID PROPHAGE"/>
    <property type="match status" value="1"/>
</dbReference>
<reference evidence="4" key="1">
    <citation type="journal article" date="2019" name="Int. J. Syst. Evol. Microbiol.">
        <title>The Global Catalogue of Microorganisms (GCM) 10K type strain sequencing project: providing services to taxonomists for standard genome sequencing and annotation.</title>
        <authorList>
            <consortium name="The Broad Institute Genomics Platform"/>
            <consortium name="The Broad Institute Genome Sequencing Center for Infectious Disease"/>
            <person name="Wu L."/>
            <person name="Ma J."/>
        </authorList>
    </citation>
    <scope>NUCLEOTIDE SEQUENCE [LARGE SCALE GENOMIC DNA]</scope>
    <source>
        <strain evidence="4">JCM 16673</strain>
    </source>
</reference>
<dbReference type="SUPFAM" id="SSF53041">
    <property type="entry name" value="Resolvase-like"/>
    <property type="match status" value="1"/>
</dbReference>
<organism evidence="3 4">
    <name type="scientific">Actimicrobium antarcticum</name>
    <dbReference type="NCBI Taxonomy" id="1051899"/>
    <lineage>
        <taxon>Bacteria</taxon>
        <taxon>Pseudomonadati</taxon>
        <taxon>Pseudomonadota</taxon>
        <taxon>Betaproteobacteria</taxon>
        <taxon>Burkholderiales</taxon>
        <taxon>Oxalobacteraceae</taxon>
        <taxon>Actimicrobium</taxon>
    </lineage>
</organism>
<dbReference type="InterPro" id="IPR050639">
    <property type="entry name" value="SSR_resolvase"/>
</dbReference>
<protein>
    <submittedName>
        <fullName evidence="3">Recombinase family protein</fullName>
    </submittedName>
</protein>
<sequence length="202" mass="21728">MANYGYARTSTLDQQYGFEDQIAVLEKAGCDIVFSEQVSATDMAARKEWAAMMAGLKAGDIVTITKIDRAARSISDMVGITKALKDIGASIRILDMNIDTNTPTGALMLNIFSSVAQFEKDMMLQRQRIGIEAAKAKDKALPLAERTYRGAKPTARAKADSVLDLLAGGKRTKEEVAKELGIGVASVYRIIKAAKANPAPQA</sequence>
<gene>
    <name evidence="3" type="ORF">GCM10022212_33490</name>
</gene>
<dbReference type="Pfam" id="PF00239">
    <property type="entry name" value="Resolvase"/>
    <property type="match status" value="1"/>
</dbReference>
<dbReference type="PROSITE" id="PS00304">
    <property type="entry name" value="SASP_1"/>
    <property type="match status" value="1"/>
</dbReference>
<dbReference type="InterPro" id="IPR036162">
    <property type="entry name" value="Resolvase-like_N_sf"/>
</dbReference>
<dbReference type="Gene3D" id="3.40.50.1390">
    <property type="entry name" value="Resolvase, N-terminal catalytic domain"/>
    <property type="match status" value="1"/>
</dbReference>
<comment type="similarity">
    <text evidence="1">Belongs to the site-specific recombinase resolvase family.</text>
</comment>
<proteinExistence type="inferred from homology"/>